<proteinExistence type="predicted"/>
<dbReference type="AlphaFoldDB" id="A0AAX4NGL0"/>
<dbReference type="KEGG" id="omr:OXIME_000823"/>
<dbReference type="RefSeq" id="WP_393972204.1">
    <property type="nucleotide sequence ID" value="NZ_CP133772.1"/>
</dbReference>
<reference evidence="1 2" key="1">
    <citation type="submission" date="2023-09" db="EMBL/GenBank/DDBJ databases">
        <authorList>
            <person name="Golyshina O.V."/>
            <person name="Lunev E.A."/>
            <person name="Bargiela R."/>
            <person name="Gaines M.C."/>
            <person name="Daum B."/>
            <person name="Bale N.J."/>
            <person name="Koenen M."/>
            <person name="Sinninghe Damst J.S."/>
            <person name="Yakimov M."/>
            <person name="Golyshin P.N."/>
        </authorList>
    </citation>
    <scope>NUCLEOTIDE SEQUENCE [LARGE SCALE GENOMIC DNA]</scope>
    <source>
        <strain evidence="1 2">M1</strain>
    </source>
</reference>
<dbReference type="EMBL" id="CP133772">
    <property type="protein sequence ID" value="WYY00259.1"/>
    <property type="molecule type" value="Genomic_DNA"/>
</dbReference>
<accession>A0AAX4NGL0</accession>
<organism evidence="1 2">
    <name type="scientific">Oxyplasma meridianum</name>
    <dbReference type="NCBI Taxonomy" id="3073602"/>
    <lineage>
        <taxon>Archaea</taxon>
        <taxon>Methanobacteriati</taxon>
        <taxon>Thermoplasmatota</taxon>
        <taxon>Thermoplasmata</taxon>
        <taxon>Thermoplasmatales</taxon>
        <taxon>Thermoplasmataceae</taxon>
        <taxon>Oxyplasma</taxon>
    </lineage>
</organism>
<evidence type="ECO:0000313" key="2">
    <source>
        <dbReference type="Proteomes" id="UP001451606"/>
    </source>
</evidence>
<dbReference type="InterPro" id="IPR043958">
    <property type="entry name" value="Ta1207"/>
</dbReference>
<dbReference type="GeneID" id="95967556"/>
<gene>
    <name evidence="1" type="ORF">OXIME_000823</name>
</gene>
<keyword evidence="2" id="KW-1185">Reference proteome</keyword>
<dbReference type="Pfam" id="PF19020">
    <property type="entry name" value="Ta1207"/>
    <property type="match status" value="1"/>
</dbReference>
<evidence type="ECO:0000313" key="1">
    <source>
        <dbReference type="EMBL" id="WYY00259.1"/>
    </source>
</evidence>
<name>A0AAX4NGL0_9ARCH</name>
<dbReference type="Proteomes" id="UP001451606">
    <property type="component" value="Chromosome"/>
</dbReference>
<protein>
    <submittedName>
        <fullName evidence="1">Uncharacterized protein</fullName>
    </submittedName>
</protein>
<sequence length="308" mass="35305">MMEALDSRLVLKGPLHGKFGEISVKVNHKILCTQIFNSGKMDIVYYIPVSVENQREILMMIQMLGGKKISDVWNIKLNEDENTDLRVILDFIKIPSIVLDAIYAYRGEFIAYMRFNNSDLNNVSETLLENIAMEEEYSVDYLGEANGTFSDMKSISEEIPLFVMEVISNPPLEELQPENNPMGKSWRRIIKSLSPDDLISAVCVTDELVSIPSFSLINQEKQIYLGSVKNPLLVYLNREFNEKGIVTFSRTQSLRDSLFRMNFVISADQVNQVVRVMGKMFRTFPEWNCRISFASRLEDATEKDLLVV</sequence>